<feature type="chain" id="PRO_5002845895" description="acid phosphatase" evidence="9">
    <location>
        <begin position="24"/>
        <end position="939"/>
    </location>
</feature>
<name>B6QWC0_TALMQ</name>
<keyword evidence="12" id="KW-1185">Reference proteome</keyword>
<evidence type="ECO:0000256" key="8">
    <source>
        <dbReference type="SAM" id="Phobius"/>
    </source>
</evidence>
<dbReference type="PANTHER" id="PTHR31956:SF23">
    <property type="entry name" value="PHOSPHATASE, PUTATIVE (AFU_ORTHOLOGUE AFUA_4G03660)-RELATED"/>
    <property type="match status" value="1"/>
</dbReference>
<dbReference type="InterPro" id="IPR007312">
    <property type="entry name" value="Phosphoesterase"/>
</dbReference>
<evidence type="ECO:0000256" key="7">
    <source>
        <dbReference type="ARBA" id="ARBA00023136"/>
    </source>
</evidence>
<accession>B6QWC0</accession>
<keyword evidence="5" id="KW-0378">Hydrolase</keyword>
<evidence type="ECO:0000256" key="1">
    <source>
        <dbReference type="ARBA" id="ARBA00000032"/>
    </source>
</evidence>
<evidence type="ECO:0000256" key="5">
    <source>
        <dbReference type="ARBA" id="ARBA00022801"/>
    </source>
</evidence>
<dbReference type="InterPro" id="IPR017850">
    <property type="entry name" value="Alkaline_phosphatase_core_sf"/>
</dbReference>
<dbReference type="GO" id="GO:0009395">
    <property type="term" value="P:phospholipid catabolic process"/>
    <property type="evidence" value="ECO:0007669"/>
    <property type="project" value="TreeGrafter"/>
</dbReference>
<dbReference type="GO" id="GO:0016020">
    <property type="term" value="C:membrane"/>
    <property type="evidence" value="ECO:0007669"/>
    <property type="project" value="UniProtKB-SubCell"/>
</dbReference>
<proteinExistence type="predicted"/>
<evidence type="ECO:0000256" key="4">
    <source>
        <dbReference type="ARBA" id="ARBA00022692"/>
    </source>
</evidence>
<keyword evidence="9" id="KW-0732">Signal</keyword>
<feature type="domain" description="Wax synthase" evidence="10">
    <location>
        <begin position="779"/>
        <end position="867"/>
    </location>
</feature>
<dbReference type="Pfam" id="PF04185">
    <property type="entry name" value="Phosphoesterase"/>
    <property type="match status" value="1"/>
</dbReference>
<keyword evidence="7 8" id="KW-0472">Membrane</keyword>
<comment type="catalytic activity">
    <reaction evidence="1">
        <text>a phosphate monoester + H2O = an alcohol + phosphate</text>
        <dbReference type="Rhea" id="RHEA:15017"/>
        <dbReference type="ChEBI" id="CHEBI:15377"/>
        <dbReference type="ChEBI" id="CHEBI:30879"/>
        <dbReference type="ChEBI" id="CHEBI:43474"/>
        <dbReference type="ChEBI" id="CHEBI:67140"/>
        <dbReference type="EC" id="3.1.3.2"/>
    </reaction>
</comment>
<evidence type="ECO:0000256" key="6">
    <source>
        <dbReference type="ARBA" id="ARBA00022989"/>
    </source>
</evidence>
<evidence type="ECO:0000256" key="3">
    <source>
        <dbReference type="ARBA" id="ARBA00012646"/>
    </source>
</evidence>
<keyword evidence="4 8" id="KW-0812">Transmembrane</keyword>
<evidence type="ECO:0000256" key="9">
    <source>
        <dbReference type="SAM" id="SignalP"/>
    </source>
</evidence>
<evidence type="ECO:0000259" key="10">
    <source>
        <dbReference type="Pfam" id="PF13813"/>
    </source>
</evidence>
<feature type="signal peptide" evidence="9">
    <location>
        <begin position="1"/>
        <end position="23"/>
    </location>
</feature>
<protein>
    <recommendedName>
        <fullName evidence="3">acid phosphatase</fullName>
        <ecNumber evidence="3">3.1.3.2</ecNumber>
    </recommendedName>
</protein>
<dbReference type="VEuPathDB" id="FungiDB:PMAA_015060"/>
<dbReference type="OrthoDB" id="5135119at2759"/>
<evidence type="ECO:0000313" key="11">
    <source>
        <dbReference type="EMBL" id="EEA19248.1"/>
    </source>
</evidence>
<dbReference type="Pfam" id="PF13813">
    <property type="entry name" value="MBOAT_2"/>
    <property type="match status" value="1"/>
</dbReference>
<feature type="transmembrane region" description="Helical" evidence="8">
    <location>
        <begin position="832"/>
        <end position="850"/>
    </location>
</feature>
<dbReference type="PANTHER" id="PTHR31956">
    <property type="entry name" value="NON-SPECIFIC PHOSPHOLIPASE C4-RELATED"/>
    <property type="match status" value="1"/>
</dbReference>
<dbReference type="FunFam" id="3.40.720.10:FF:000043">
    <property type="entry name" value="Acid phosphatase PHOa"/>
    <property type="match status" value="1"/>
</dbReference>
<dbReference type="Gene3D" id="3.40.720.10">
    <property type="entry name" value="Alkaline Phosphatase, subunit A"/>
    <property type="match status" value="1"/>
</dbReference>
<sequence length="939" mass="106528">MLSQKMLQKVLMAMMASCCLVAAQTTTEQYPSAAEIAAAQASVIPFSPVSNVHGKVFNRFIDIWLENTDLASAEIEPHLDELKKNGIFLNNYWAVTHPSEPNYIAAAGGDHFGMDNDNFWQIPNNVATIADLFDTRKISWGEYQEGLPYAGYQGFRYPESGPNNYVRKHNPLVIFNSVTDDATRLRQIKNFTSFYDDLDNESLPQYSFITPNMTNDGHDTNVAFSGTWSYNFLADLLKNEYFMKDTLVMLTFDEGGNYTHPNSVYTLLVGGAIPDHLKGTTDSTFYTHYSVIASLSANWELPSLGRWDCGANLLSLVADKVNYINYDVDMTNRNLNTSYPGPLSTKKYSSAWPVPLTKGVRCSGASNVLHSVQQTYHGMEPTYNYTSPVPYDAASGIAVGIKYSRKGHNGKTELKSIQLSIAKPRVTKRTASCKIVRLCADQCTIDLPRGVGLGWLGSCPIITFDNVIHADGTPSIRNAPSPLGEKRIFAPIVVHIDIVTFLDRTHLSTPTSDGSCTVIVSIENIWNIRSSNDDRPKNDSGRWTKLDGHEGKDCGYDWKGRLHAGNGSGNEICCLLPLLAFAYISLISATNWPDDWDSLWGFLICAWSAHSTSLLFLEHQSIWIQAKLSNSRLANYIPRKYRAPLALWNNTRLLGTYRQVSRTRDMLQDNPTSIRQFAVIRIRKLILYWAIEVFFKTQVFPGLFLPLHLADFDPSRQIFFRRLISSSITLPPVTAREVMMRLVFVPWWLYATVSRLDAVHTALSLIAVVVLRSDNYTMWPPIFGSLSNASSMRNFWGKFWHRILVRPYENYSCLFCRNILQLKPGSVWDKTMFVLVIYLISGIVHSFVSWNYGDKCGWSSDIWWFCCNFAVTAVETAASQMLRTYKKAVGQKVEFEAWKRSLWSRILGYLWVYLFLFWSVPKWHYSKLYCQILERLGHV</sequence>
<evidence type="ECO:0000313" key="12">
    <source>
        <dbReference type="Proteomes" id="UP000001294"/>
    </source>
</evidence>
<organism evidence="11 12">
    <name type="scientific">Talaromyces marneffei (strain ATCC 18224 / CBS 334.59 / QM 7333)</name>
    <name type="common">Penicillium marneffei</name>
    <dbReference type="NCBI Taxonomy" id="441960"/>
    <lineage>
        <taxon>Eukaryota</taxon>
        <taxon>Fungi</taxon>
        <taxon>Dikarya</taxon>
        <taxon>Ascomycota</taxon>
        <taxon>Pezizomycotina</taxon>
        <taxon>Eurotiomycetes</taxon>
        <taxon>Eurotiomycetidae</taxon>
        <taxon>Eurotiales</taxon>
        <taxon>Trichocomaceae</taxon>
        <taxon>Talaromyces</taxon>
        <taxon>Talaromyces sect. Talaromyces</taxon>
    </lineage>
</organism>
<comment type="subcellular location">
    <subcellularLocation>
        <location evidence="2">Membrane</location>
        <topology evidence="2">Multi-pass membrane protein</topology>
    </subcellularLocation>
</comment>
<gene>
    <name evidence="11" type="ORF">PMAA_015060</name>
</gene>
<dbReference type="Proteomes" id="UP000001294">
    <property type="component" value="Unassembled WGS sequence"/>
</dbReference>
<dbReference type="InterPro" id="IPR032805">
    <property type="entry name" value="Wax_synthase_dom"/>
</dbReference>
<feature type="transmembrane region" description="Helical" evidence="8">
    <location>
        <begin position="902"/>
        <end position="920"/>
    </location>
</feature>
<evidence type="ECO:0000256" key="2">
    <source>
        <dbReference type="ARBA" id="ARBA00004141"/>
    </source>
</evidence>
<dbReference type="GO" id="GO:0003993">
    <property type="term" value="F:acid phosphatase activity"/>
    <property type="evidence" value="ECO:0007669"/>
    <property type="project" value="UniProtKB-EC"/>
</dbReference>
<reference evidence="12" key="1">
    <citation type="journal article" date="2015" name="Genome Announc.">
        <title>Genome sequence of the AIDS-associated pathogen Penicillium marneffei (ATCC18224) and its near taxonomic relative Talaromyces stipitatus (ATCC10500).</title>
        <authorList>
            <person name="Nierman W.C."/>
            <person name="Fedorova-Abrams N.D."/>
            <person name="Andrianopoulos A."/>
        </authorList>
    </citation>
    <scope>NUCLEOTIDE SEQUENCE [LARGE SCALE GENOMIC DNA]</scope>
    <source>
        <strain evidence="12">ATCC 18224 / CBS 334.59 / QM 7333</strain>
    </source>
</reference>
<dbReference type="HOGENOM" id="CLU_312404_0_0_1"/>
<dbReference type="EMBL" id="DS995906">
    <property type="protein sequence ID" value="EEA19248.1"/>
    <property type="molecule type" value="Genomic_DNA"/>
</dbReference>
<dbReference type="AlphaFoldDB" id="B6QWC0"/>
<dbReference type="EC" id="3.1.3.2" evidence="3"/>
<keyword evidence="6 8" id="KW-1133">Transmembrane helix</keyword>